<dbReference type="AlphaFoldDB" id="A0AAW1JYI8"/>
<dbReference type="EMBL" id="JASPKY010000297">
    <property type="protein sequence ID" value="KAK9710148.1"/>
    <property type="molecule type" value="Genomic_DNA"/>
</dbReference>
<protein>
    <submittedName>
        <fullName evidence="1">Uncharacterized protein</fullName>
    </submittedName>
</protein>
<sequence length="196" mass="22107">MSASEALRTPVGRSVCAWPFATRYIAKQQCQSSYVVGEERHCSARNNCAIRCVPARTFSSRSPLNIPLRTSKTKAKLVFSTKDSDNEIKAQIILNTSNKELRKYALTDQPDLTKLLNKARTLEATTAQLGQIEGKQTQATYKISRERNNIPSKNKTKCKNCGNNWHNEGKDTCPAKGINPFEEQDQMQELWKQLAQ</sequence>
<evidence type="ECO:0000313" key="1">
    <source>
        <dbReference type="EMBL" id="KAK9710148.1"/>
    </source>
</evidence>
<comment type="caution">
    <text evidence="1">The sequence shown here is derived from an EMBL/GenBank/DDBJ whole genome shotgun (WGS) entry which is preliminary data.</text>
</comment>
<name>A0AAW1JYI8_POPJA</name>
<accession>A0AAW1JYI8</accession>
<keyword evidence="2" id="KW-1185">Reference proteome</keyword>
<reference evidence="1 2" key="1">
    <citation type="journal article" date="2024" name="BMC Genomics">
        <title>De novo assembly and annotation of Popillia japonica's genome with initial clues to its potential as an invasive pest.</title>
        <authorList>
            <person name="Cucini C."/>
            <person name="Boschi S."/>
            <person name="Funari R."/>
            <person name="Cardaioli E."/>
            <person name="Iannotti N."/>
            <person name="Marturano G."/>
            <person name="Paoli F."/>
            <person name="Bruttini M."/>
            <person name="Carapelli A."/>
            <person name="Frati F."/>
            <person name="Nardi F."/>
        </authorList>
    </citation>
    <scope>NUCLEOTIDE SEQUENCE [LARGE SCALE GENOMIC DNA]</scope>
    <source>
        <strain evidence="1">DMR45628</strain>
    </source>
</reference>
<organism evidence="1 2">
    <name type="scientific">Popillia japonica</name>
    <name type="common">Japanese beetle</name>
    <dbReference type="NCBI Taxonomy" id="7064"/>
    <lineage>
        <taxon>Eukaryota</taxon>
        <taxon>Metazoa</taxon>
        <taxon>Ecdysozoa</taxon>
        <taxon>Arthropoda</taxon>
        <taxon>Hexapoda</taxon>
        <taxon>Insecta</taxon>
        <taxon>Pterygota</taxon>
        <taxon>Neoptera</taxon>
        <taxon>Endopterygota</taxon>
        <taxon>Coleoptera</taxon>
        <taxon>Polyphaga</taxon>
        <taxon>Scarabaeiformia</taxon>
        <taxon>Scarabaeidae</taxon>
        <taxon>Rutelinae</taxon>
        <taxon>Popillia</taxon>
    </lineage>
</organism>
<proteinExistence type="predicted"/>
<gene>
    <name evidence="1" type="ORF">QE152_g26179</name>
</gene>
<evidence type="ECO:0000313" key="2">
    <source>
        <dbReference type="Proteomes" id="UP001458880"/>
    </source>
</evidence>
<dbReference type="Proteomes" id="UP001458880">
    <property type="component" value="Unassembled WGS sequence"/>
</dbReference>